<dbReference type="Proteomes" id="UP000269396">
    <property type="component" value="Unassembled WGS sequence"/>
</dbReference>
<protein>
    <submittedName>
        <fullName evidence="1">Uncharacterized protein</fullName>
    </submittedName>
</protein>
<dbReference type="AlphaFoldDB" id="A0A3P8KU36"/>
<name>A0A3P8KU36_9TREM</name>
<keyword evidence="2" id="KW-1185">Reference proteome</keyword>
<dbReference type="EMBL" id="UZAL01046483">
    <property type="protein sequence ID" value="VDP84259.1"/>
    <property type="molecule type" value="Genomic_DNA"/>
</dbReference>
<gene>
    <name evidence="1" type="ORF">SMTD_LOCUS21157</name>
</gene>
<organism evidence="1 2">
    <name type="scientific">Schistosoma mattheei</name>
    <dbReference type="NCBI Taxonomy" id="31246"/>
    <lineage>
        <taxon>Eukaryota</taxon>
        <taxon>Metazoa</taxon>
        <taxon>Spiralia</taxon>
        <taxon>Lophotrochozoa</taxon>
        <taxon>Platyhelminthes</taxon>
        <taxon>Trematoda</taxon>
        <taxon>Digenea</taxon>
        <taxon>Strigeidida</taxon>
        <taxon>Schistosomatoidea</taxon>
        <taxon>Schistosomatidae</taxon>
        <taxon>Schistosoma</taxon>
    </lineage>
</organism>
<sequence length="151" mass="16886">MASDLEQLQKRVMPQVNLSCNIARVQPYDVKNQANLLAASQNLMKSALTDVTRNTQACLTDLRLCFANSESVLGNEPPELSEKLYHLMNGKKTSQSNGLSESDYHIGDVEANELVKISTAIEQLRTELFDPSYHLLPNETCLFPLVNSFKK</sequence>
<accession>A0A3P8KU36</accession>
<reference evidence="1 2" key="1">
    <citation type="submission" date="2018-11" db="EMBL/GenBank/DDBJ databases">
        <authorList>
            <consortium name="Pathogen Informatics"/>
        </authorList>
    </citation>
    <scope>NUCLEOTIDE SEQUENCE [LARGE SCALE GENOMIC DNA]</scope>
    <source>
        <strain>Denwood</strain>
        <strain evidence="2">Zambia</strain>
    </source>
</reference>
<evidence type="ECO:0000313" key="1">
    <source>
        <dbReference type="EMBL" id="VDP84259.1"/>
    </source>
</evidence>
<evidence type="ECO:0000313" key="2">
    <source>
        <dbReference type="Proteomes" id="UP000269396"/>
    </source>
</evidence>
<proteinExistence type="predicted"/>